<dbReference type="Proteomes" id="UP000772434">
    <property type="component" value="Unassembled WGS sequence"/>
</dbReference>
<gene>
    <name evidence="1" type="ORF">BDP27DRAFT_1366057</name>
</gene>
<evidence type="ECO:0000313" key="2">
    <source>
        <dbReference type="Proteomes" id="UP000772434"/>
    </source>
</evidence>
<evidence type="ECO:0000313" key="1">
    <source>
        <dbReference type="EMBL" id="KAF9065893.1"/>
    </source>
</evidence>
<proteinExistence type="predicted"/>
<comment type="caution">
    <text evidence="1">The sequence shown here is derived from an EMBL/GenBank/DDBJ whole genome shotgun (WGS) entry which is preliminary data.</text>
</comment>
<name>A0A9P5PM59_9AGAR</name>
<reference evidence="1" key="1">
    <citation type="submission" date="2020-11" db="EMBL/GenBank/DDBJ databases">
        <authorList>
            <consortium name="DOE Joint Genome Institute"/>
            <person name="Ahrendt S."/>
            <person name="Riley R."/>
            <person name="Andreopoulos W."/>
            <person name="Labutti K."/>
            <person name="Pangilinan J."/>
            <person name="Ruiz-Duenas F.J."/>
            <person name="Barrasa J.M."/>
            <person name="Sanchez-Garcia M."/>
            <person name="Camarero S."/>
            <person name="Miyauchi S."/>
            <person name="Serrano A."/>
            <person name="Linde D."/>
            <person name="Babiker R."/>
            <person name="Drula E."/>
            <person name="Ayuso-Fernandez I."/>
            <person name="Pacheco R."/>
            <person name="Padilla G."/>
            <person name="Ferreira P."/>
            <person name="Barriuso J."/>
            <person name="Kellner H."/>
            <person name="Castanera R."/>
            <person name="Alfaro M."/>
            <person name="Ramirez L."/>
            <person name="Pisabarro A.G."/>
            <person name="Kuo A."/>
            <person name="Tritt A."/>
            <person name="Lipzen A."/>
            <person name="He G."/>
            <person name="Yan M."/>
            <person name="Ng V."/>
            <person name="Cullen D."/>
            <person name="Martin F."/>
            <person name="Rosso M.-N."/>
            <person name="Henrissat B."/>
            <person name="Hibbett D."/>
            <person name="Martinez A.T."/>
            <person name="Grigoriev I.V."/>
        </authorList>
    </citation>
    <scope>NUCLEOTIDE SEQUENCE</scope>
    <source>
        <strain evidence="1">AH 40177</strain>
    </source>
</reference>
<organism evidence="1 2">
    <name type="scientific">Rhodocollybia butyracea</name>
    <dbReference type="NCBI Taxonomy" id="206335"/>
    <lineage>
        <taxon>Eukaryota</taxon>
        <taxon>Fungi</taxon>
        <taxon>Dikarya</taxon>
        <taxon>Basidiomycota</taxon>
        <taxon>Agaricomycotina</taxon>
        <taxon>Agaricomycetes</taxon>
        <taxon>Agaricomycetidae</taxon>
        <taxon>Agaricales</taxon>
        <taxon>Marasmiineae</taxon>
        <taxon>Omphalotaceae</taxon>
        <taxon>Rhodocollybia</taxon>
    </lineage>
</organism>
<dbReference type="EMBL" id="JADNRY010000096">
    <property type="protein sequence ID" value="KAF9065893.1"/>
    <property type="molecule type" value="Genomic_DNA"/>
</dbReference>
<accession>A0A9P5PM59</accession>
<protein>
    <submittedName>
        <fullName evidence="1">Uncharacterized protein</fullName>
    </submittedName>
</protein>
<sequence length="119" mass="13354">MYYEGKDPHLGTHLYDAWDDYYEPIPSIENGLVENFNGAFVTIPYFDVAVAEGARKMRGYPDHDYPDGCGFAGVYNSVKAGMKIQLITARNSALDIILNFHSTIVMNVISHSHAYSLYP</sequence>
<keyword evidence="2" id="KW-1185">Reference proteome</keyword>
<dbReference type="AlphaFoldDB" id="A0A9P5PM59"/>
<dbReference type="OrthoDB" id="3041043at2759"/>